<dbReference type="Gene3D" id="3.50.4.10">
    <property type="entry name" value="Hepatocyte Growth Factor"/>
    <property type="match status" value="1"/>
</dbReference>
<dbReference type="Proteomes" id="UP001190700">
    <property type="component" value="Unassembled WGS sequence"/>
</dbReference>
<dbReference type="EMBL" id="LGRX02001581">
    <property type="protein sequence ID" value="KAK3285903.1"/>
    <property type="molecule type" value="Genomic_DNA"/>
</dbReference>
<gene>
    <name evidence="2" type="ORF">CYMTET_6515</name>
</gene>
<reference evidence="2 3" key="1">
    <citation type="journal article" date="2015" name="Genome Biol. Evol.">
        <title>Comparative Genomics of a Bacterivorous Green Alga Reveals Evolutionary Causalities and Consequences of Phago-Mixotrophic Mode of Nutrition.</title>
        <authorList>
            <person name="Burns J.A."/>
            <person name="Paasch A."/>
            <person name="Narechania A."/>
            <person name="Kim E."/>
        </authorList>
    </citation>
    <scope>NUCLEOTIDE SEQUENCE [LARGE SCALE GENOMIC DNA]</scope>
    <source>
        <strain evidence="2 3">PLY_AMNH</strain>
    </source>
</reference>
<dbReference type="PANTHER" id="PTHR33344:SF1">
    <property type="entry name" value="OS06G0214100 PROTEIN"/>
    <property type="match status" value="1"/>
</dbReference>
<sequence>MISSHNLHLALLLAAVASSVPHTNCLANWHPRSFQRRSQSEFKSVPAVAPEVVAAEMDPTCHAVANLDLDGPAVSWGSSFKKNSAAECCEACKRHKKTANQPGNCNSWVWCPEPECWSPDIWNHTYGECWLKVQQDPQNPKVNFEGAYPSEFRKEHKTAPEMVAWMAGTILGDK</sequence>
<dbReference type="AlphaFoldDB" id="A0AAE0LHY6"/>
<organism evidence="2 3">
    <name type="scientific">Cymbomonas tetramitiformis</name>
    <dbReference type="NCBI Taxonomy" id="36881"/>
    <lineage>
        <taxon>Eukaryota</taxon>
        <taxon>Viridiplantae</taxon>
        <taxon>Chlorophyta</taxon>
        <taxon>Pyramimonadophyceae</taxon>
        <taxon>Pyramimonadales</taxon>
        <taxon>Pyramimonadaceae</taxon>
        <taxon>Cymbomonas</taxon>
    </lineage>
</organism>
<evidence type="ECO:0000313" key="3">
    <source>
        <dbReference type="Proteomes" id="UP001190700"/>
    </source>
</evidence>
<evidence type="ECO:0000313" key="2">
    <source>
        <dbReference type="EMBL" id="KAK3285903.1"/>
    </source>
</evidence>
<keyword evidence="1" id="KW-0732">Signal</keyword>
<feature type="signal peptide" evidence="1">
    <location>
        <begin position="1"/>
        <end position="25"/>
    </location>
</feature>
<protein>
    <recommendedName>
        <fullName evidence="4">Apple domain-containing protein</fullName>
    </recommendedName>
</protein>
<feature type="chain" id="PRO_5041956091" description="Apple domain-containing protein" evidence="1">
    <location>
        <begin position="26"/>
        <end position="174"/>
    </location>
</feature>
<keyword evidence="3" id="KW-1185">Reference proteome</keyword>
<name>A0AAE0LHY6_9CHLO</name>
<evidence type="ECO:0008006" key="4">
    <source>
        <dbReference type="Google" id="ProtNLM"/>
    </source>
</evidence>
<dbReference type="PANTHER" id="PTHR33344">
    <property type="entry name" value="OS02G0761600 PROTEIN"/>
    <property type="match status" value="1"/>
</dbReference>
<evidence type="ECO:0000256" key="1">
    <source>
        <dbReference type="SAM" id="SignalP"/>
    </source>
</evidence>
<comment type="caution">
    <text evidence="2">The sequence shown here is derived from an EMBL/GenBank/DDBJ whole genome shotgun (WGS) entry which is preliminary data.</text>
</comment>
<proteinExistence type="predicted"/>
<accession>A0AAE0LHY6</accession>